<dbReference type="PROSITE" id="PS00634">
    <property type="entry name" value="RIBOSOMAL_L30"/>
    <property type="match status" value="1"/>
</dbReference>
<protein>
    <recommendedName>
        <fullName evidence="5">Large ribosomal subunit protein uL30</fullName>
    </recommendedName>
</protein>
<evidence type="ECO:0000256" key="3">
    <source>
        <dbReference type="ARBA" id="ARBA00022980"/>
    </source>
</evidence>
<dbReference type="NCBIfam" id="TIGR01308">
    <property type="entry name" value="rpmD_bact"/>
    <property type="match status" value="1"/>
</dbReference>
<evidence type="ECO:0000256" key="5">
    <source>
        <dbReference type="HAMAP-Rule" id="MF_01371"/>
    </source>
</evidence>
<dbReference type="PIRSF" id="PIRSF002211">
    <property type="entry name" value="Ribosomal_L30_bac-type"/>
    <property type="match status" value="1"/>
</dbReference>
<dbReference type="InterPro" id="IPR005996">
    <property type="entry name" value="Ribosomal_uL30_bac-type"/>
</dbReference>
<evidence type="ECO:0000256" key="1">
    <source>
        <dbReference type="ARBA" id="ARBA00007594"/>
    </source>
</evidence>
<dbReference type="STRING" id="237679.SAMN04488072_11751"/>
<sequence>MSKQLEITLMRSIIGQTERQRQTIQSLGLKKIRQSVVREDTPAVRGMIDKVSHLVTVKEV</sequence>
<gene>
    <name evidence="5" type="primary">rpmD</name>
    <name evidence="8" type="ORF">SAMN04488072_11751</name>
</gene>
<dbReference type="PANTHER" id="PTHR15892">
    <property type="entry name" value="MITOCHONDRIAL RIBOSOMAL PROTEIN L30"/>
    <property type="match status" value="1"/>
</dbReference>
<dbReference type="Proteomes" id="UP000198642">
    <property type="component" value="Unassembled WGS sequence"/>
</dbReference>
<dbReference type="Pfam" id="PF00327">
    <property type="entry name" value="Ribosomal_L30"/>
    <property type="match status" value="1"/>
</dbReference>
<dbReference type="OrthoDB" id="9812790at2"/>
<evidence type="ECO:0000313" key="9">
    <source>
        <dbReference type="Proteomes" id="UP000198642"/>
    </source>
</evidence>
<dbReference type="PANTHER" id="PTHR15892:SF2">
    <property type="entry name" value="LARGE RIBOSOMAL SUBUNIT PROTEIN UL30M"/>
    <property type="match status" value="1"/>
</dbReference>
<dbReference type="CDD" id="cd01658">
    <property type="entry name" value="Ribosomal_L30"/>
    <property type="match status" value="1"/>
</dbReference>
<comment type="similarity">
    <text evidence="1 5 6">Belongs to the universal ribosomal protein uL30 family.</text>
</comment>
<dbReference type="HAMAP" id="MF_01371_B">
    <property type="entry name" value="Ribosomal_uL30_B"/>
    <property type="match status" value="1"/>
</dbReference>
<dbReference type="InterPro" id="IPR016082">
    <property type="entry name" value="Ribosomal_uL30_ferredoxin-like"/>
</dbReference>
<evidence type="ECO:0000313" key="8">
    <source>
        <dbReference type="EMBL" id="SFB34255.1"/>
    </source>
</evidence>
<dbReference type="SUPFAM" id="SSF55129">
    <property type="entry name" value="Ribosomal protein L30p/L7e"/>
    <property type="match status" value="1"/>
</dbReference>
<dbReference type="AlphaFoldDB" id="A0A1I1A8G3"/>
<evidence type="ECO:0000256" key="4">
    <source>
        <dbReference type="ARBA" id="ARBA00023274"/>
    </source>
</evidence>
<organism evidence="8 9">
    <name type="scientific">Lentibacillus halodurans</name>
    <dbReference type="NCBI Taxonomy" id="237679"/>
    <lineage>
        <taxon>Bacteria</taxon>
        <taxon>Bacillati</taxon>
        <taxon>Bacillota</taxon>
        <taxon>Bacilli</taxon>
        <taxon>Bacillales</taxon>
        <taxon>Bacillaceae</taxon>
        <taxon>Lentibacillus</taxon>
    </lineage>
</organism>
<dbReference type="InterPro" id="IPR036919">
    <property type="entry name" value="Ribo_uL30_ferredoxin-like_sf"/>
</dbReference>
<keyword evidence="4 5" id="KW-0687">Ribonucleoprotein</keyword>
<accession>A0A1I1A8G3</accession>
<evidence type="ECO:0000259" key="7">
    <source>
        <dbReference type="Pfam" id="PF00327"/>
    </source>
</evidence>
<dbReference type="GO" id="GO:0006412">
    <property type="term" value="P:translation"/>
    <property type="evidence" value="ECO:0007669"/>
    <property type="project" value="UniProtKB-UniRule"/>
</dbReference>
<evidence type="ECO:0000256" key="2">
    <source>
        <dbReference type="ARBA" id="ARBA00011838"/>
    </source>
</evidence>
<dbReference type="FunFam" id="3.30.1390.20:FF:000001">
    <property type="entry name" value="50S ribosomal protein L30"/>
    <property type="match status" value="1"/>
</dbReference>
<evidence type="ECO:0000256" key="6">
    <source>
        <dbReference type="RuleBase" id="RU003734"/>
    </source>
</evidence>
<feature type="domain" description="Large ribosomal subunit protein uL30-like ferredoxin-like fold" evidence="7">
    <location>
        <begin position="6"/>
        <end position="55"/>
    </location>
</feature>
<dbReference type="EMBL" id="FOJW01000017">
    <property type="protein sequence ID" value="SFB34255.1"/>
    <property type="molecule type" value="Genomic_DNA"/>
</dbReference>
<keyword evidence="3 5" id="KW-0689">Ribosomal protein</keyword>
<reference evidence="8 9" key="1">
    <citation type="submission" date="2016-10" db="EMBL/GenBank/DDBJ databases">
        <authorList>
            <person name="de Groot N.N."/>
        </authorList>
    </citation>
    <scope>NUCLEOTIDE SEQUENCE [LARGE SCALE GENOMIC DNA]</scope>
    <source>
        <strain evidence="8 9">CGMCC 1.3702</strain>
    </source>
</reference>
<dbReference type="GO" id="GO:0022625">
    <property type="term" value="C:cytosolic large ribosomal subunit"/>
    <property type="evidence" value="ECO:0007669"/>
    <property type="project" value="TreeGrafter"/>
</dbReference>
<keyword evidence="9" id="KW-1185">Reference proteome</keyword>
<comment type="subunit">
    <text evidence="2 5">Part of the 50S ribosomal subunit.</text>
</comment>
<dbReference type="Gene3D" id="3.30.1390.20">
    <property type="entry name" value="Ribosomal protein L30, ferredoxin-like fold domain"/>
    <property type="match status" value="1"/>
</dbReference>
<dbReference type="InterPro" id="IPR018038">
    <property type="entry name" value="Ribosomal_uL30_CS"/>
</dbReference>
<dbReference type="RefSeq" id="WP_090240915.1">
    <property type="nucleotide sequence ID" value="NZ_FOJW01000017.1"/>
</dbReference>
<name>A0A1I1A8G3_9BACI</name>
<proteinExistence type="inferred from homology"/>
<dbReference type="GO" id="GO:0003735">
    <property type="term" value="F:structural constituent of ribosome"/>
    <property type="evidence" value="ECO:0007669"/>
    <property type="project" value="InterPro"/>
</dbReference>